<feature type="transmembrane region" description="Helical" evidence="1">
    <location>
        <begin position="6"/>
        <end position="22"/>
    </location>
</feature>
<sequence>MYFFEYIGAFFYWIFLALLDWIRGKEIYSLSDIAKGRDQYDPGDQFNFQCYMVKLKVIGFVALGAVLLLLKEI</sequence>
<organism evidence="2 3">
    <name type="scientific">Pontibacter ramchanderi</name>
    <dbReference type="NCBI Taxonomy" id="1179743"/>
    <lineage>
        <taxon>Bacteria</taxon>
        <taxon>Pseudomonadati</taxon>
        <taxon>Bacteroidota</taxon>
        <taxon>Cytophagia</taxon>
        <taxon>Cytophagales</taxon>
        <taxon>Hymenobacteraceae</taxon>
        <taxon>Pontibacter</taxon>
    </lineage>
</organism>
<name>A0A2N3UB43_9BACT</name>
<keyword evidence="1" id="KW-0812">Transmembrane</keyword>
<proteinExistence type="predicted"/>
<keyword evidence="1" id="KW-0472">Membrane</keyword>
<evidence type="ECO:0000313" key="2">
    <source>
        <dbReference type="EMBL" id="PKV66555.1"/>
    </source>
</evidence>
<reference evidence="2 3" key="1">
    <citation type="submission" date="2017-12" db="EMBL/GenBank/DDBJ databases">
        <title>Genomic Encyclopedia of Type Strains, Phase III (KMG-III): the genomes of soil and plant-associated and newly described type strains.</title>
        <authorList>
            <person name="Whitman W."/>
        </authorList>
    </citation>
    <scope>NUCLEOTIDE SEQUENCE [LARGE SCALE GENOMIC DNA]</scope>
    <source>
        <strain evidence="2 3">LP43</strain>
    </source>
</reference>
<keyword evidence="1" id="KW-1133">Transmembrane helix</keyword>
<dbReference type="Proteomes" id="UP000233782">
    <property type="component" value="Unassembled WGS sequence"/>
</dbReference>
<dbReference type="AlphaFoldDB" id="A0A2N3UB43"/>
<accession>A0A2N3UB43</accession>
<feature type="transmembrane region" description="Helical" evidence="1">
    <location>
        <begin position="53"/>
        <end position="70"/>
    </location>
</feature>
<evidence type="ECO:0000256" key="1">
    <source>
        <dbReference type="SAM" id="Phobius"/>
    </source>
</evidence>
<comment type="caution">
    <text evidence="2">The sequence shown here is derived from an EMBL/GenBank/DDBJ whole genome shotgun (WGS) entry which is preliminary data.</text>
</comment>
<evidence type="ECO:0000313" key="3">
    <source>
        <dbReference type="Proteomes" id="UP000233782"/>
    </source>
</evidence>
<keyword evidence="3" id="KW-1185">Reference proteome</keyword>
<dbReference type="EMBL" id="PJMU01000002">
    <property type="protein sequence ID" value="PKV66555.1"/>
    <property type="molecule type" value="Genomic_DNA"/>
</dbReference>
<protein>
    <submittedName>
        <fullName evidence="2">Uncharacterized protein</fullName>
    </submittedName>
</protein>
<gene>
    <name evidence="2" type="ORF">BD749_1684</name>
</gene>